<sequence>MATIPDVADALVTVLNDADLSQSFTAVRKYRPIYELREIGDLTITVVPKEQGQVLADRVRAQMDFGLDIGIQKKLTTGGNAEVDILMELVEEIIDLIRNTRVFGVAKWMKTENNPIFAPEHLSEMRVFTSILTVTLRAFIA</sequence>
<proteinExistence type="predicted"/>
<dbReference type="AlphaFoldDB" id="A0A0F9BH82"/>
<accession>A0A0F9BH82</accession>
<gene>
    <name evidence="1" type="ORF">LCGC14_2448080</name>
</gene>
<dbReference type="EMBL" id="LAZR01037826">
    <property type="protein sequence ID" value="KKL21175.1"/>
    <property type="molecule type" value="Genomic_DNA"/>
</dbReference>
<name>A0A0F9BH82_9ZZZZ</name>
<comment type="caution">
    <text evidence="1">The sequence shown here is derived from an EMBL/GenBank/DDBJ whole genome shotgun (WGS) entry which is preliminary data.</text>
</comment>
<evidence type="ECO:0000313" key="1">
    <source>
        <dbReference type="EMBL" id="KKL21175.1"/>
    </source>
</evidence>
<protein>
    <submittedName>
        <fullName evidence="1">Uncharacterized protein</fullName>
    </submittedName>
</protein>
<organism evidence="1">
    <name type="scientific">marine sediment metagenome</name>
    <dbReference type="NCBI Taxonomy" id="412755"/>
    <lineage>
        <taxon>unclassified sequences</taxon>
        <taxon>metagenomes</taxon>
        <taxon>ecological metagenomes</taxon>
    </lineage>
</organism>
<reference evidence="1" key="1">
    <citation type="journal article" date="2015" name="Nature">
        <title>Complex archaea that bridge the gap between prokaryotes and eukaryotes.</title>
        <authorList>
            <person name="Spang A."/>
            <person name="Saw J.H."/>
            <person name="Jorgensen S.L."/>
            <person name="Zaremba-Niedzwiedzka K."/>
            <person name="Martijn J."/>
            <person name="Lind A.E."/>
            <person name="van Eijk R."/>
            <person name="Schleper C."/>
            <person name="Guy L."/>
            <person name="Ettema T.J."/>
        </authorList>
    </citation>
    <scope>NUCLEOTIDE SEQUENCE</scope>
</reference>